<protein>
    <submittedName>
        <fullName evidence="2">Uncharacterized protein</fullName>
    </submittedName>
</protein>
<sequence>MLEIREEDAEEEVQVSAHDHVDQENVIKEIADDVAQPTSPLPPSLIVPPSPPHQSPRASPSQAAEDTSILVQQVIPIAEPVVAAVSTPSSAVKPKVLKIVPAALTVSTRKRKG</sequence>
<reference evidence="2" key="1">
    <citation type="journal article" date="2019" name="Sci. Rep.">
        <title>Draft genome of Tanacetum cinerariifolium, the natural source of mosquito coil.</title>
        <authorList>
            <person name="Yamashiro T."/>
            <person name="Shiraishi A."/>
            <person name="Satake H."/>
            <person name="Nakayama K."/>
        </authorList>
    </citation>
    <scope>NUCLEOTIDE SEQUENCE</scope>
</reference>
<feature type="compositionally biased region" description="Acidic residues" evidence="1">
    <location>
        <begin position="1"/>
        <end position="13"/>
    </location>
</feature>
<organism evidence="2">
    <name type="scientific">Tanacetum cinerariifolium</name>
    <name type="common">Dalmatian daisy</name>
    <name type="synonym">Chrysanthemum cinerariifolium</name>
    <dbReference type="NCBI Taxonomy" id="118510"/>
    <lineage>
        <taxon>Eukaryota</taxon>
        <taxon>Viridiplantae</taxon>
        <taxon>Streptophyta</taxon>
        <taxon>Embryophyta</taxon>
        <taxon>Tracheophyta</taxon>
        <taxon>Spermatophyta</taxon>
        <taxon>Magnoliopsida</taxon>
        <taxon>eudicotyledons</taxon>
        <taxon>Gunneridae</taxon>
        <taxon>Pentapetalae</taxon>
        <taxon>asterids</taxon>
        <taxon>campanulids</taxon>
        <taxon>Asterales</taxon>
        <taxon>Asteraceae</taxon>
        <taxon>Asteroideae</taxon>
        <taxon>Anthemideae</taxon>
        <taxon>Anthemidinae</taxon>
        <taxon>Tanacetum</taxon>
    </lineage>
</organism>
<proteinExistence type="predicted"/>
<dbReference type="EMBL" id="BKCJ011163116">
    <property type="protein sequence ID" value="GFC96937.1"/>
    <property type="molecule type" value="Genomic_DNA"/>
</dbReference>
<feature type="compositionally biased region" description="Pro residues" evidence="1">
    <location>
        <begin position="39"/>
        <end position="54"/>
    </location>
</feature>
<evidence type="ECO:0000313" key="2">
    <source>
        <dbReference type="EMBL" id="GFC96937.1"/>
    </source>
</evidence>
<feature type="region of interest" description="Disordered" evidence="1">
    <location>
        <begin position="1"/>
        <end position="22"/>
    </location>
</feature>
<feature type="non-terminal residue" evidence="2">
    <location>
        <position position="113"/>
    </location>
</feature>
<feature type="compositionally biased region" description="Polar residues" evidence="1">
    <location>
        <begin position="56"/>
        <end position="66"/>
    </location>
</feature>
<name>A0A699SI12_TANCI</name>
<dbReference type="AlphaFoldDB" id="A0A699SI12"/>
<feature type="region of interest" description="Disordered" evidence="1">
    <location>
        <begin position="35"/>
        <end position="66"/>
    </location>
</feature>
<comment type="caution">
    <text evidence="2">The sequence shown here is derived from an EMBL/GenBank/DDBJ whole genome shotgun (WGS) entry which is preliminary data.</text>
</comment>
<gene>
    <name evidence="2" type="ORF">Tci_868907</name>
</gene>
<evidence type="ECO:0000256" key="1">
    <source>
        <dbReference type="SAM" id="MobiDB-lite"/>
    </source>
</evidence>
<accession>A0A699SI12</accession>